<feature type="transmembrane region" description="Helical" evidence="1">
    <location>
        <begin position="93"/>
        <end position="112"/>
    </location>
</feature>
<dbReference type="RefSeq" id="WP_248682574.1">
    <property type="nucleotide sequence ID" value="NZ_JALPRY010000008.1"/>
</dbReference>
<protein>
    <recommendedName>
        <fullName evidence="4">DoxX family protein</fullName>
    </recommendedName>
</protein>
<dbReference type="Proteomes" id="UP001202827">
    <property type="component" value="Unassembled WGS sequence"/>
</dbReference>
<dbReference type="EMBL" id="JALPRY010000008">
    <property type="protein sequence ID" value="MCK8779886.1"/>
    <property type="molecule type" value="Genomic_DNA"/>
</dbReference>
<name>A0ABT0IPT1_9HYPH</name>
<evidence type="ECO:0000313" key="3">
    <source>
        <dbReference type="Proteomes" id="UP001202827"/>
    </source>
</evidence>
<reference evidence="2 3" key="1">
    <citation type="submission" date="2022-04" db="EMBL/GenBank/DDBJ databases">
        <title>Rhizobium coralii sp. nov., isolated from coral Turbinaria peltata.</title>
        <authorList>
            <person name="Sun H."/>
        </authorList>
    </citation>
    <scope>NUCLEOTIDE SEQUENCE [LARGE SCALE GENOMIC DNA]</scope>
    <source>
        <strain evidence="2 3">NTR19</strain>
    </source>
</reference>
<evidence type="ECO:0008006" key="4">
    <source>
        <dbReference type="Google" id="ProtNLM"/>
    </source>
</evidence>
<proteinExistence type="predicted"/>
<feature type="transmembrane region" description="Helical" evidence="1">
    <location>
        <begin position="124"/>
        <end position="145"/>
    </location>
</feature>
<keyword evidence="1" id="KW-1133">Transmembrane helix</keyword>
<sequence>MSKEITYSWNLATIVKILLTLGRLYLGGWMLTSGTSYWLTQAGLPTIFPQPVGNTPLSSQMLVTMIEVGLFDIVKTLEIVCGLMLIFNRFVPLGLVIAMPISAVVWYNAIVLNGRYDRLFSPTYMGVMCFYLSIVLMLAYLRFYAPLLTWKAKMGGLGDVKELIKAAKTEA</sequence>
<comment type="caution">
    <text evidence="2">The sequence shown here is derived from an EMBL/GenBank/DDBJ whole genome shotgun (WGS) entry which is preliminary data.</text>
</comment>
<feature type="transmembrane region" description="Helical" evidence="1">
    <location>
        <begin position="7"/>
        <end position="26"/>
    </location>
</feature>
<keyword evidence="1" id="KW-0812">Transmembrane</keyword>
<gene>
    <name evidence="2" type="ORF">M0654_07775</name>
</gene>
<evidence type="ECO:0000313" key="2">
    <source>
        <dbReference type="EMBL" id="MCK8779886.1"/>
    </source>
</evidence>
<keyword evidence="1" id="KW-0472">Membrane</keyword>
<accession>A0ABT0IPT1</accession>
<organism evidence="2 3">
    <name type="scientific">Neorhizobium turbinariae</name>
    <dbReference type="NCBI Taxonomy" id="2937795"/>
    <lineage>
        <taxon>Bacteria</taxon>
        <taxon>Pseudomonadati</taxon>
        <taxon>Pseudomonadota</taxon>
        <taxon>Alphaproteobacteria</taxon>
        <taxon>Hyphomicrobiales</taxon>
        <taxon>Rhizobiaceae</taxon>
        <taxon>Rhizobium/Agrobacterium group</taxon>
        <taxon>Neorhizobium</taxon>
    </lineage>
</organism>
<evidence type="ECO:0000256" key="1">
    <source>
        <dbReference type="SAM" id="Phobius"/>
    </source>
</evidence>
<feature type="transmembrane region" description="Helical" evidence="1">
    <location>
        <begin position="61"/>
        <end position="86"/>
    </location>
</feature>
<keyword evidence="3" id="KW-1185">Reference proteome</keyword>